<evidence type="ECO:0000313" key="3">
    <source>
        <dbReference type="EMBL" id="BAO29552.1"/>
    </source>
</evidence>
<organism evidence="3 4">
    <name type="scientific">Sulfuritalea hydrogenivorans sk43H</name>
    <dbReference type="NCBI Taxonomy" id="1223802"/>
    <lineage>
        <taxon>Bacteria</taxon>
        <taxon>Pseudomonadati</taxon>
        <taxon>Pseudomonadota</taxon>
        <taxon>Betaproteobacteria</taxon>
        <taxon>Nitrosomonadales</taxon>
        <taxon>Sterolibacteriaceae</taxon>
        <taxon>Sulfuritalea</taxon>
    </lineage>
</organism>
<feature type="compositionally biased region" description="Low complexity" evidence="1">
    <location>
        <begin position="163"/>
        <end position="194"/>
    </location>
</feature>
<dbReference type="STRING" id="1223802.SUTH_01760"/>
<accession>W0SF08</accession>
<keyword evidence="4" id="KW-1185">Reference proteome</keyword>
<dbReference type="RefSeq" id="WP_041098626.1">
    <property type="nucleotide sequence ID" value="NZ_AP012547.1"/>
</dbReference>
<proteinExistence type="predicted"/>
<gene>
    <name evidence="3" type="ORF">SUTH_01760</name>
</gene>
<evidence type="ECO:0000256" key="2">
    <source>
        <dbReference type="SAM" id="SignalP"/>
    </source>
</evidence>
<dbReference type="KEGG" id="shd:SUTH_01760"/>
<evidence type="ECO:0000256" key="1">
    <source>
        <dbReference type="SAM" id="MobiDB-lite"/>
    </source>
</evidence>
<protein>
    <recommendedName>
        <fullName evidence="5">SHOCT domain-containing protein</fullName>
    </recommendedName>
</protein>
<dbReference type="HOGENOM" id="CLU_1219193_0_0_4"/>
<reference evidence="3 4" key="1">
    <citation type="journal article" date="2014" name="Syst. Appl. Microbiol.">
        <title>Complete genomes of freshwater sulfur oxidizers Sulfuricella denitrificans skB26 and Sulfuritalea hydrogenivorans sk43H: genetic insights into the sulfur oxidation pathway of betaproteobacteria.</title>
        <authorList>
            <person name="Watanabe T."/>
            <person name="Kojima H."/>
            <person name="Fukui M."/>
        </authorList>
    </citation>
    <scope>NUCLEOTIDE SEQUENCE [LARGE SCALE GENOMIC DNA]</scope>
    <source>
        <strain evidence="3">DSM22779</strain>
    </source>
</reference>
<sequence length="227" mass="23962">MFASLNKFALLAALAFSISSHAADAPPAQTALKAKLQFERSSGKLAVMKARVEVNGRRLAELGKGESGEVLIEPGRTLIKIDTAYSPGQMLFSFTSEKGGEYRFEIFDSIDKMDADHLFGRPPKVANGEIMDTGGVLKATLFSARLPAAAPAEVLPPKPPAAPEAAPQPAAVPVAQTAATPAAGNGKPAAAPTPIKAQLEELKKLFDQGLISNEVYQEKQKKILEGL</sequence>
<name>W0SF08_9PROT</name>
<evidence type="ECO:0008006" key="5">
    <source>
        <dbReference type="Google" id="ProtNLM"/>
    </source>
</evidence>
<dbReference type="Proteomes" id="UP000031637">
    <property type="component" value="Chromosome"/>
</dbReference>
<feature type="signal peptide" evidence="2">
    <location>
        <begin position="1"/>
        <end position="22"/>
    </location>
</feature>
<evidence type="ECO:0000313" key="4">
    <source>
        <dbReference type="Proteomes" id="UP000031637"/>
    </source>
</evidence>
<dbReference type="AlphaFoldDB" id="W0SF08"/>
<keyword evidence="2" id="KW-0732">Signal</keyword>
<dbReference type="OrthoDB" id="8253060at2"/>
<feature type="region of interest" description="Disordered" evidence="1">
    <location>
        <begin position="154"/>
        <end position="194"/>
    </location>
</feature>
<feature type="chain" id="PRO_5004796274" description="SHOCT domain-containing protein" evidence="2">
    <location>
        <begin position="23"/>
        <end position="227"/>
    </location>
</feature>
<dbReference type="EMBL" id="AP012547">
    <property type="protein sequence ID" value="BAO29552.1"/>
    <property type="molecule type" value="Genomic_DNA"/>
</dbReference>